<dbReference type="InterPro" id="IPR036691">
    <property type="entry name" value="Endo/exonu/phosph_ase_sf"/>
</dbReference>
<accession>A0A195BTS4</accession>
<dbReference type="GO" id="GO:0003824">
    <property type="term" value="F:catalytic activity"/>
    <property type="evidence" value="ECO:0007669"/>
    <property type="project" value="InterPro"/>
</dbReference>
<keyword evidence="3" id="KW-1185">Reference proteome</keyword>
<dbReference type="Proteomes" id="UP000078540">
    <property type="component" value="Unassembled WGS sequence"/>
</dbReference>
<sequence length="375" mass="43126">RFKKKNLRIGNICQNGISPVETFLQPDQIDFYIRGFENFNARILEIEVISILTSKGYITLVSCYRSSSRNNIIPDEWQIFLDSVKKLGDKFIIGGDLNAHHEAWGSKHNCQNGNISLNFTNSRSLIATLLIDFLNSQACNILFSKQFNSINESIKFSLLKKKTNSTKKTIRTINTTKVKKEFQLSSGMKNAKKHRVEFLEYKKIEAQTKVILKKEKKKYFKKFCESFNRNNKSSYVFNKIKHFNNKFSKTSSFEDNKVINFMNKCIEEICSPGSKLTNPVYQLPRSSGSRIDVDLEMLEKQVNNLSVELANKNLHPLSKNNIAIKPSSHIKVLGLILDKRFNWNLHIAHIVKKCDIPVSRIEYGDFLISPSTAIL</sequence>
<dbReference type="Gene3D" id="3.60.10.10">
    <property type="entry name" value="Endonuclease/exonuclease/phosphatase"/>
    <property type="match status" value="1"/>
</dbReference>
<evidence type="ECO:0000313" key="2">
    <source>
        <dbReference type="EMBL" id="KYM91649.1"/>
    </source>
</evidence>
<dbReference type="STRING" id="520822.A0A195BTS4"/>
<organism evidence="2 3">
    <name type="scientific">Atta colombica</name>
    <dbReference type="NCBI Taxonomy" id="520822"/>
    <lineage>
        <taxon>Eukaryota</taxon>
        <taxon>Metazoa</taxon>
        <taxon>Ecdysozoa</taxon>
        <taxon>Arthropoda</taxon>
        <taxon>Hexapoda</taxon>
        <taxon>Insecta</taxon>
        <taxon>Pterygota</taxon>
        <taxon>Neoptera</taxon>
        <taxon>Endopterygota</taxon>
        <taxon>Hymenoptera</taxon>
        <taxon>Apocrita</taxon>
        <taxon>Aculeata</taxon>
        <taxon>Formicoidea</taxon>
        <taxon>Formicidae</taxon>
        <taxon>Myrmicinae</taxon>
        <taxon>Atta</taxon>
    </lineage>
</organism>
<feature type="non-terminal residue" evidence="2">
    <location>
        <position position="1"/>
    </location>
</feature>
<dbReference type="Pfam" id="PF14529">
    <property type="entry name" value="Exo_endo_phos_2"/>
    <property type="match status" value="1"/>
</dbReference>
<dbReference type="SUPFAM" id="SSF56219">
    <property type="entry name" value="DNase I-like"/>
    <property type="match status" value="1"/>
</dbReference>
<gene>
    <name evidence="2" type="ORF">ALC53_01406</name>
</gene>
<reference evidence="2 3" key="1">
    <citation type="submission" date="2015-09" db="EMBL/GenBank/DDBJ databases">
        <title>Atta colombica WGS genome.</title>
        <authorList>
            <person name="Nygaard S."/>
            <person name="Hu H."/>
            <person name="Boomsma J."/>
            <person name="Zhang G."/>
        </authorList>
    </citation>
    <scope>NUCLEOTIDE SEQUENCE [LARGE SCALE GENOMIC DNA]</scope>
    <source>
        <strain evidence="2">Treedump-2</strain>
        <tissue evidence="2">Whole body</tissue>
    </source>
</reference>
<dbReference type="InterPro" id="IPR005135">
    <property type="entry name" value="Endo/exonuclease/phosphatase"/>
</dbReference>
<feature type="domain" description="Endonuclease/exonuclease/phosphatase" evidence="1">
    <location>
        <begin position="58"/>
        <end position="126"/>
    </location>
</feature>
<dbReference type="AlphaFoldDB" id="A0A195BTS4"/>
<name>A0A195BTS4_9HYME</name>
<protein>
    <recommendedName>
        <fullName evidence="1">Endonuclease/exonuclease/phosphatase domain-containing protein</fullName>
    </recommendedName>
</protein>
<dbReference type="EMBL" id="KQ976406">
    <property type="protein sequence ID" value="KYM91649.1"/>
    <property type="molecule type" value="Genomic_DNA"/>
</dbReference>
<evidence type="ECO:0000313" key="3">
    <source>
        <dbReference type="Proteomes" id="UP000078540"/>
    </source>
</evidence>
<proteinExistence type="predicted"/>
<evidence type="ECO:0000259" key="1">
    <source>
        <dbReference type="Pfam" id="PF14529"/>
    </source>
</evidence>